<keyword evidence="2" id="KW-0645">Protease</keyword>
<evidence type="ECO:0000256" key="1">
    <source>
        <dbReference type="ARBA" id="ARBA00007074"/>
    </source>
</evidence>
<evidence type="ECO:0000313" key="8">
    <source>
        <dbReference type="EMBL" id="MFC5834217.1"/>
    </source>
</evidence>
<keyword evidence="3" id="KW-0378">Hydrolase</keyword>
<evidence type="ECO:0000256" key="4">
    <source>
        <dbReference type="ARBA" id="ARBA00022807"/>
    </source>
</evidence>
<dbReference type="RefSeq" id="WP_379523633.1">
    <property type="nucleotide sequence ID" value="NZ_JBHSPA010000109.1"/>
</dbReference>
<comment type="caution">
    <text evidence="8">The sequence shown here is derived from an EMBL/GenBank/DDBJ whole genome shotgun (WGS) entry which is preliminary data.</text>
</comment>
<dbReference type="PANTHER" id="PTHR47359">
    <property type="entry name" value="PEPTIDOGLYCAN DL-ENDOPEPTIDASE CWLO"/>
    <property type="match status" value="1"/>
</dbReference>
<dbReference type="Pfam" id="PF00877">
    <property type="entry name" value="NLPC_P60"/>
    <property type="match status" value="1"/>
</dbReference>
<accession>A0ABW1D9F7</accession>
<dbReference type="PROSITE" id="PS51935">
    <property type="entry name" value="NLPC_P60"/>
    <property type="match status" value="1"/>
</dbReference>
<keyword evidence="5" id="KW-0175">Coiled coil</keyword>
<sequence length="323" mass="35040">MSRLVRAAAAVTMGMGVIAGAPGAAAADPTPAQAKAKLVKLNEQADRLVERYNQATEAHKKARQRYEKLETELERKTAQAEALRGEVAEMAVNEYRLGASLGWQRYVIQGRPEAVLGSMATLEQIALDRAATVRAFEAATKELRERRDSAKDVLGEADRARDDVRDDKAKVEKLVSEQMKLLRRLGAYKSGNTRGTGATYTGPASGNARQALQFAFAQVGKPYRYGGTGPGSFDCSGLTQAAWRAAGVQLPRTTYTQWSWGSGRRVSVSEAQPGDLLFSRGLGHMGMYVGGGKMLHAPQTGDVVKIVDLDAYWRNRLIGAIRP</sequence>
<feature type="signal peptide" evidence="6">
    <location>
        <begin position="1"/>
        <end position="26"/>
    </location>
</feature>
<organism evidence="8 9">
    <name type="scientific">Nonomuraea insulae</name>
    <dbReference type="NCBI Taxonomy" id="1616787"/>
    <lineage>
        <taxon>Bacteria</taxon>
        <taxon>Bacillati</taxon>
        <taxon>Actinomycetota</taxon>
        <taxon>Actinomycetes</taxon>
        <taxon>Streptosporangiales</taxon>
        <taxon>Streptosporangiaceae</taxon>
        <taxon>Nonomuraea</taxon>
    </lineage>
</organism>
<evidence type="ECO:0000256" key="6">
    <source>
        <dbReference type="SAM" id="SignalP"/>
    </source>
</evidence>
<reference evidence="9" key="1">
    <citation type="journal article" date="2019" name="Int. J. Syst. Evol. Microbiol.">
        <title>The Global Catalogue of Microorganisms (GCM) 10K type strain sequencing project: providing services to taxonomists for standard genome sequencing and annotation.</title>
        <authorList>
            <consortium name="The Broad Institute Genomics Platform"/>
            <consortium name="The Broad Institute Genome Sequencing Center for Infectious Disease"/>
            <person name="Wu L."/>
            <person name="Ma J."/>
        </authorList>
    </citation>
    <scope>NUCLEOTIDE SEQUENCE [LARGE SCALE GENOMIC DNA]</scope>
    <source>
        <strain evidence="9">CCUG 53903</strain>
    </source>
</reference>
<gene>
    <name evidence="8" type="ORF">ACFPZ3_61115</name>
</gene>
<proteinExistence type="inferred from homology"/>
<keyword evidence="9" id="KW-1185">Reference proteome</keyword>
<keyword evidence="4" id="KW-0788">Thiol protease</keyword>
<evidence type="ECO:0000256" key="2">
    <source>
        <dbReference type="ARBA" id="ARBA00022670"/>
    </source>
</evidence>
<evidence type="ECO:0000259" key="7">
    <source>
        <dbReference type="PROSITE" id="PS51935"/>
    </source>
</evidence>
<name>A0ABW1D9F7_9ACTN</name>
<protein>
    <submittedName>
        <fullName evidence="8">NlpC/P60 family protein</fullName>
    </submittedName>
</protein>
<evidence type="ECO:0000313" key="9">
    <source>
        <dbReference type="Proteomes" id="UP001596058"/>
    </source>
</evidence>
<dbReference type="EMBL" id="JBHSPA010000109">
    <property type="protein sequence ID" value="MFC5834217.1"/>
    <property type="molecule type" value="Genomic_DNA"/>
</dbReference>
<dbReference type="InterPro" id="IPR000064">
    <property type="entry name" value="NLP_P60_dom"/>
</dbReference>
<feature type="domain" description="NlpC/P60" evidence="7">
    <location>
        <begin position="205"/>
        <end position="323"/>
    </location>
</feature>
<feature type="chain" id="PRO_5046360564" evidence="6">
    <location>
        <begin position="27"/>
        <end position="323"/>
    </location>
</feature>
<feature type="coiled-coil region" evidence="5">
    <location>
        <begin position="38"/>
        <end position="93"/>
    </location>
</feature>
<comment type="similarity">
    <text evidence="1">Belongs to the peptidase C40 family.</text>
</comment>
<dbReference type="Gene3D" id="3.90.1720.10">
    <property type="entry name" value="endopeptidase domain like (from Nostoc punctiforme)"/>
    <property type="match status" value="1"/>
</dbReference>
<dbReference type="PANTHER" id="PTHR47359:SF3">
    <property type="entry name" value="NLP_P60 DOMAIN-CONTAINING PROTEIN-RELATED"/>
    <property type="match status" value="1"/>
</dbReference>
<evidence type="ECO:0000256" key="5">
    <source>
        <dbReference type="SAM" id="Coils"/>
    </source>
</evidence>
<dbReference type="InterPro" id="IPR038765">
    <property type="entry name" value="Papain-like_cys_pep_sf"/>
</dbReference>
<dbReference type="InterPro" id="IPR051794">
    <property type="entry name" value="PG_Endopeptidase_C40"/>
</dbReference>
<evidence type="ECO:0000256" key="3">
    <source>
        <dbReference type="ARBA" id="ARBA00022801"/>
    </source>
</evidence>
<dbReference type="SUPFAM" id="SSF54001">
    <property type="entry name" value="Cysteine proteinases"/>
    <property type="match status" value="1"/>
</dbReference>
<dbReference type="Proteomes" id="UP001596058">
    <property type="component" value="Unassembled WGS sequence"/>
</dbReference>
<keyword evidence="6" id="KW-0732">Signal</keyword>